<gene>
    <name evidence="1" type="ORF">JOC86_000790</name>
</gene>
<comment type="caution">
    <text evidence="1">The sequence shown here is derived from an EMBL/GenBank/DDBJ whole genome shotgun (WGS) entry which is preliminary data.</text>
</comment>
<dbReference type="Proteomes" id="UP001646157">
    <property type="component" value="Unassembled WGS sequence"/>
</dbReference>
<proteinExistence type="predicted"/>
<sequence length="62" mass="7550">MTIIKIYLRLNKVMLTSINEEILDFYKIMGPFWDIKWEIPKYNGMIFAFKYLLPNFIQCVLK</sequence>
<accession>A0ABS2N8S2</accession>
<evidence type="ECO:0000313" key="1">
    <source>
        <dbReference type="EMBL" id="MBM7584253.1"/>
    </source>
</evidence>
<dbReference type="EMBL" id="JAFBDZ010000001">
    <property type="protein sequence ID" value="MBM7584253.1"/>
    <property type="molecule type" value="Genomic_DNA"/>
</dbReference>
<organism evidence="1 2">
    <name type="scientific">Rossellomorea pakistanensis</name>
    <dbReference type="NCBI Taxonomy" id="992288"/>
    <lineage>
        <taxon>Bacteria</taxon>
        <taxon>Bacillati</taxon>
        <taxon>Bacillota</taxon>
        <taxon>Bacilli</taxon>
        <taxon>Bacillales</taxon>
        <taxon>Bacillaceae</taxon>
        <taxon>Rossellomorea</taxon>
    </lineage>
</organism>
<protein>
    <submittedName>
        <fullName evidence="1">Uncharacterized protein</fullName>
    </submittedName>
</protein>
<evidence type="ECO:0000313" key="2">
    <source>
        <dbReference type="Proteomes" id="UP001646157"/>
    </source>
</evidence>
<name>A0ABS2N8S2_9BACI</name>
<keyword evidence="2" id="KW-1185">Reference proteome</keyword>
<reference evidence="1 2" key="1">
    <citation type="submission" date="2021-01" db="EMBL/GenBank/DDBJ databases">
        <title>Genomic Encyclopedia of Type Strains, Phase IV (KMG-IV): sequencing the most valuable type-strain genomes for metagenomic binning, comparative biology and taxonomic classification.</title>
        <authorList>
            <person name="Goeker M."/>
        </authorList>
    </citation>
    <scope>NUCLEOTIDE SEQUENCE [LARGE SCALE GENOMIC DNA]</scope>
    <source>
        <strain evidence="1 2">DSM 24834</strain>
    </source>
</reference>